<dbReference type="PANTHER" id="PTHR33693">
    <property type="entry name" value="TYPE-5 URACIL-DNA GLYCOSYLASE"/>
    <property type="match status" value="1"/>
</dbReference>
<dbReference type="OrthoDB" id="5290748at2"/>
<evidence type="ECO:0000256" key="3">
    <source>
        <dbReference type="ARBA" id="ARBA00012030"/>
    </source>
</evidence>
<keyword evidence="7" id="KW-0227">DNA damage</keyword>
<evidence type="ECO:0000313" key="13">
    <source>
        <dbReference type="EMBL" id="AKL97556.1"/>
    </source>
</evidence>
<comment type="catalytic activity">
    <reaction evidence="1">
        <text>Hydrolyzes single-stranded DNA or mismatched double-stranded DNA and polynucleotides, releasing free uracil.</text>
        <dbReference type="EC" id="3.2.2.27"/>
    </reaction>
</comment>
<dbReference type="InterPro" id="IPR005122">
    <property type="entry name" value="Uracil-DNA_glycosylase-like"/>
</dbReference>
<dbReference type="AlphaFoldDB" id="A0A0G3WG08"/>
<evidence type="ECO:0000313" key="14">
    <source>
        <dbReference type="Proteomes" id="UP000035337"/>
    </source>
</evidence>
<dbReference type="Gene3D" id="3.40.470.10">
    <property type="entry name" value="Uracil-DNA glycosylase-like domain"/>
    <property type="match status" value="1"/>
</dbReference>
<keyword evidence="8" id="KW-0378">Hydrolase</keyword>
<evidence type="ECO:0000256" key="7">
    <source>
        <dbReference type="ARBA" id="ARBA00022763"/>
    </source>
</evidence>
<evidence type="ECO:0000256" key="8">
    <source>
        <dbReference type="ARBA" id="ARBA00022801"/>
    </source>
</evidence>
<evidence type="ECO:0000256" key="5">
    <source>
        <dbReference type="ARBA" id="ARBA00022485"/>
    </source>
</evidence>
<dbReference type="Pfam" id="PF03167">
    <property type="entry name" value="UDG"/>
    <property type="match status" value="1"/>
</dbReference>
<dbReference type="InterPro" id="IPR051536">
    <property type="entry name" value="UDG_Type-4/5"/>
</dbReference>
<evidence type="ECO:0000259" key="12">
    <source>
        <dbReference type="SMART" id="SM00986"/>
    </source>
</evidence>
<evidence type="ECO:0000256" key="4">
    <source>
        <dbReference type="ARBA" id="ARBA00019403"/>
    </source>
</evidence>
<evidence type="ECO:0000256" key="2">
    <source>
        <dbReference type="ARBA" id="ARBA00006521"/>
    </source>
</evidence>
<keyword evidence="14" id="KW-1185">Reference proteome</keyword>
<dbReference type="GO" id="GO:0046872">
    <property type="term" value="F:metal ion binding"/>
    <property type="evidence" value="ECO:0007669"/>
    <property type="project" value="UniProtKB-KW"/>
</dbReference>
<dbReference type="GO" id="GO:0004844">
    <property type="term" value="F:uracil DNA N-glycosylase activity"/>
    <property type="evidence" value="ECO:0007669"/>
    <property type="project" value="UniProtKB-EC"/>
</dbReference>
<dbReference type="InterPro" id="IPR005273">
    <property type="entry name" value="Ura-DNA_glyco_family4"/>
</dbReference>
<dbReference type="Proteomes" id="UP000035337">
    <property type="component" value="Chromosome"/>
</dbReference>
<evidence type="ECO:0000256" key="10">
    <source>
        <dbReference type="ARBA" id="ARBA00023014"/>
    </source>
</evidence>
<keyword evidence="9" id="KW-0408">Iron</keyword>
<dbReference type="NCBIfam" id="TIGR00758">
    <property type="entry name" value="UDG_fam4"/>
    <property type="match status" value="1"/>
</dbReference>
<dbReference type="InterPro" id="IPR036895">
    <property type="entry name" value="Uracil-DNA_glycosylase-like_sf"/>
</dbReference>
<name>A0A0G3WG08_9BACT</name>
<dbReference type="PATRIC" id="fig|1408281.3.peg.182"/>
<keyword evidence="5" id="KW-0004">4Fe-4S</keyword>
<dbReference type="EMBL" id="CP009498">
    <property type="protein sequence ID" value="AKL97556.1"/>
    <property type="molecule type" value="Genomic_DNA"/>
</dbReference>
<dbReference type="GO" id="GO:0006281">
    <property type="term" value="P:DNA repair"/>
    <property type="evidence" value="ECO:0007669"/>
    <property type="project" value="UniProtKB-KW"/>
</dbReference>
<proteinExistence type="inferred from homology"/>
<evidence type="ECO:0000256" key="11">
    <source>
        <dbReference type="ARBA" id="ARBA00023204"/>
    </source>
</evidence>
<dbReference type="SMART" id="SM00987">
    <property type="entry name" value="UreE_C"/>
    <property type="match status" value="1"/>
</dbReference>
<dbReference type="KEGG" id="epo:Epro_0177"/>
<keyword evidence="11" id="KW-0234">DNA repair</keyword>
<evidence type="ECO:0000256" key="1">
    <source>
        <dbReference type="ARBA" id="ARBA00001400"/>
    </source>
</evidence>
<keyword evidence="10" id="KW-0411">Iron-sulfur</keyword>
<feature type="domain" description="Uracil-DNA glycosylase-like" evidence="12">
    <location>
        <begin position="79"/>
        <end position="239"/>
    </location>
</feature>
<keyword evidence="6" id="KW-0479">Metal-binding</keyword>
<evidence type="ECO:0000256" key="6">
    <source>
        <dbReference type="ARBA" id="ARBA00022723"/>
    </source>
</evidence>
<dbReference type="PANTHER" id="PTHR33693:SF1">
    <property type="entry name" value="TYPE-4 URACIL-DNA GLYCOSYLASE"/>
    <property type="match status" value="1"/>
</dbReference>
<comment type="similarity">
    <text evidence="2">Belongs to the uracil-DNA glycosylase (UDG) superfamily. Type 4 (UDGa) family.</text>
</comment>
<sequence length="259" mass="29111">MKQSDYLKVLKLAKRTLEESQNWGEDELYKAPVKNISLPVQPQATELKNNNKLSVEELKNKVLNCKDCALGKTRLNAVFGEGSSSAEIMFVGEGPGFDEDHQGRPFIGKAGQFLTNLIELMGYSRDSVYIANIVKCHPMKDPSNPELRGNDRPPTDLEVSECSKYLEAQIAAINPKVIITLGKPSARYFLKTDMAMGAIRGQFRDYNGIKLMPTYHPSYLIRNGCVFGKKDQGQEVTKLKKEVWTDLKKVMDYLKTGKI</sequence>
<evidence type="ECO:0000256" key="9">
    <source>
        <dbReference type="ARBA" id="ARBA00023004"/>
    </source>
</evidence>
<dbReference type="STRING" id="1408281.Epro_0177"/>
<accession>A0A0G3WG08</accession>
<dbReference type="RefSeq" id="WP_082121448.1">
    <property type="nucleotide sequence ID" value="NZ_CP009498.1"/>
</dbReference>
<protein>
    <recommendedName>
        <fullName evidence="4">Type-4 uracil-DNA glycosylase</fullName>
        <ecNumber evidence="3">3.2.2.27</ecNumber>
    </recommendedName>
</protein>
<dbReference type="CDD" id="cd10030">
    <property type="entry name" value="UDG-F4_TTUDGA_SPO1dp_like"/>
    <property type="match status" value="1"/>
</dbReference>
<gene>
    <name evidence="13" type="primary">ung</name>
    <name evidence="13" type="ORF">Epro_0177</name>
</gene>
<organism evidence="13 14">
    <name type="scientific">Endomicrobium proavitum</name>
    <dbReference type="NCBI Taxonomy" id="1408281"/>
    <lineage>
        <taxon>Bacteria</taxon>
        <taxon>Pseudomonadati</taxon>
        <taxon>Elusimicrobiota</taxon>
        <taxon>Endomicrobiia</taxon>
        <taxon>Endomicrobiales</taxon>
        <taxon>Endomicrobiaceae</taxon>
        <taxon>Endomicrobium</taxon>
    </lineage>
</organism>
<dbReference type="SUPFAM" id="SSF52141">
    <property type="entry name" value="Uracil-DNA glycosylase-like"/>
    <property type="match status" value="1"/>
</dbReference>
<dbReference type="EC" id="3.2.2.27" evidence="3"/>
<dbReference type="SMART" id="SM00986">
    <property type="entry name" value="UDG"/>
    <property type="match status" value="1"/>
</dbReference>
<dbReference type="GO" id="GO:0051539">
    <property type="term" value="F:4 iron, 4 sulfur cluster binding"/>
    <property type="evidence" value="ECO:0007669"/>
    <property type="project" value="UniProtKB-KW"/>
</dbReference>
<reference evidence="13 14" key="1">
    <citation type="submission" date="2014-09" db="EMBL/GenBank/DDBJ databases">
        <title>Complete genome sequence of Endomicrobium proavitum.</title>
        <authorList>
            <person name="Zheng H."/>
        </authorList>
    </citation>
    <scope>NUCLEOTIDE SEQUENCE [LARGE SCALE GENOMIC DNA]</scope>
    <source>
        <strain evidence="13 14">Rsa215</strain>
    </source>
</reference>